<keyword evidence="2 7" id="KW-0808">Transferase</keyword>
<comment type="function">
    <text evidence="7">Catalyzes the thiamine diphosphate-dependent decarboxylation of 2-oxoglutarate and the subsequent addition of the resulting succinic semialdehyde-thiamine pyrophosphate anion to isochorismate to yield 2-succinyl-5-enolpyruvyl-6-hydroxy-3-cyclohexene-1-carboxylate (SEPHCHC).</text>
</comment>
<dbReference type="PIRSF" id="PIRSF004983">
    <property type="entry name" value="MenD"/>
    <property type="match status" value="1"/>
</dbReference>
<keyword evidence="4 7" id="KW-0460">Magnesium</keyword>
<dbReference type="PATRIC" id="fig|1543721.4.peg.2269"/>
<evidence type="ECO:0000256" key="2">
    <source>
        <dbReference type="ARBA" id="ARBA00022679"/>
    </source>
</evidence>
<keyword evidence="1 7" id="KW-0474">Menaquinone biosynthesis</keyword>
<evidence type="ECO:0000256" key="4">
    <source>
        <dbReference type="ARBA" id="ARBA00022842"/>
    </source>
</evidence>
<dbReference type="KEGG" id="seds:AAY24_10945"/>
<organism evidence="11 12">
    <name type="scientific">Sedimenticola thiotaurini</name>
    <dbReference type="NCBI Taxonomy" id="1543721"/>
    <lineage>
        <taxon>Bacteria</taxon>
        <taxon>Pseudomonadati</taxon>
        <taxon>Pseudomonadota</taxon>
        <taxon>Gammaproteobacteria</taxon>
        <taxon>Chromatiales</taxon>
        <taxon>Sedimenticolaceae</taxon>
        <taxon>Sedimenticola</taxon>
    </lineage>
</organism>
<dbReference type="Gene3D" id="3.40.50.1220">
    <property type="entry name" value="TPP-binding domain"/>
    <property type="match status" value="1"/>
</dbReference>
<dbReference type="AlphaFoldDB" id="A0A0F7JZM1"/>
<dbReference type="OrthoDB" id="9791859at2"/>
<protein>
    <recommendedName>
        <fullName evidence="7">2-succinyl-5-enolpyruvyl-6-hydroxy-3-cyclohexene-1-carboxylate synthase</fullName>
        <shortName evidence="7">SEPHCHC synthase</shortName>
        <ecNumber evidence="7">2.2.1.9</ecNumber>
    </recommendedName>
    <alternativeName>
        <fullName evidence="7">Menaquinone biosynthesis protein MenD</fullName>
    </alternativeName>
</protein>
<dbReference type="InterPro" id="IPR032264">
    <property type="entry name" value="MenD_middle"/>
</dbReference>
<dbReference type="Pfam" id="PF02776">
    <property type="entry name" value="TPP_enzyme_N"/>
    <property type="match status" value="1"/>
</dbReference>
<dbReference type="Gene3D" id="3.40.50.970">
    <property type="match status" value="2"/>
</dbReference>
<dbReference type="UniPathway" id="UPA01057">
    <property type="reaction ID" value="UER00164"/>
</dbReference>
<dbReference type="NCBIfam" id="TIGR00173">
    <property type="entry name" value="menD"/>
    <property type="match status" value="1"/>
</dbReference>
<name>A0A0F7JZM1_9GAMM</name>
<dbReference type="PANTHER" id="PTHR42916:SF1">
    <property type="entry name" value="PROTEIN PHYLLO, CHLOROPLASTIC"/>
    <property type="match status" value="1"/>
</dbReference>
<comment type="similarity">
    <text evidence="7">Belongs to the TPP enzyme family. MenD subfamily.</text>
</comment>
<comment type="cofactor">
    <cofactor evidence="7">
        <name>thiamine diphosphate</name>
        <dbReference type="ChEBI" id="CHEBI:58937"/>
    </cofactor>
    <text evidence="7">Binds 1 thiamine pyrophosphate per subunit.</text>
</comment>
<comment type="pathway">
    <text evidence="7">Quinol/quinone metabolism; 1,4-dihydroxy-2-naphthoate biosynthesis; 1,4-dihydroxy-2-naphthoate from chorismate: step 2/7.</text>
</comment>
<evidence type="ECO:0000256" key="6">
    <source>
        <dbReference type="ARBA" id="ARBA00023211"/>
    </source>
</evidence>
<dbReference type="SUPFAM" id="SSF52518">
    <property type="entry name" value="Thiamin diphosphate-binding fold (THDP-binding)"/>
    <property type="match status" value="2"/>
</dbReference>
<evidence type="ECO:0000256" key="3">
    <source>
        <dbReference type="ARBA" id="ARBA00022723"/>
    </source>
</evidence>
<dbReference type="RefSeq" id="WP_046859709.1">
    <property type="nucleotide sequence ID" value="NZ_CP011412.1"/>
</dbReference>
<dbReference type="GO" id="GO:0030976">
    <property type="term" value="F:thiamine pyrophosphate binding"/>
    <property type="evidence" value="ECO:0007669"/>
    <property type="project" value="UniProtKB-UniRule"/>
</dbReference>
<dbReference type="InterPro" id="IPR011766">
    <property type="entry name" value="TPP_enzyme_TPP-bd"/>
</dbReference>
<gene>
    <name evidence="7" type="primary">menD</name>
    <name evidence="11" type="ORF">AAY24_10945</name>
</gene>
<dbReference type="EC" id="2.2.1.9" evidence="7"/>
<feature type="domain" description="Thiamine pyrophosphate enzyme TPP-binding" evidence="8">
    <location>
        <begin position="446"/>
        <end position="545"/>
    </location>
</feature>
<feature type="domain" description="Menaquinone biosynthesis protein MenD middle" evidence="10">
    <location>
        <begin position="214"/>
        <end position="397"/>
    </location>
</feature>
<dbReference type="Pfam" id="PF16582">
    <property type="entry name" value="TPP_enzyme_M_2"/>
    <property type="match status" value="1"/>
</dbReference>
<dbReference type="GO" id="GO:0030145">
    <property type="term" value="F:manganese ion binding"/>
    <property type="evidence" value="ECO:0007669"/>
    <property type="project" value="UniProtKB-UniRule"/>
</dbReference>
<dbReference type="GO" id="GO:0070204">
    <property type="term" value="F:2-succinyl-5-enolpyruvyl-6-hydroxy-3-cyclohexene-1-carboxylic-acid synthase activity"/>
    <property type="evidence" value="ECO:0007669"/>
    <property type="project" value="UniProtKB-UniRule"/>
</dbReference>
<keyword evidence="6 7" id="KW-0464">Manganese</keyword>
<accession>A0A0F7JZM1</accession>
<evidence type="ECO:0000256" key="1">
    <source>
        <dbReference type="ARBA" id="ARBA00022428"/>
    </source>
</evidence>
<evidence type="ECO:0000313" key="11">
    <source>
        <dbReference type="EMBL" id="AKH20779.1"/>
    </source>
</evidence>
<dbReference type="Proteomes" id="UP000034410">
    <property type="component" value="Chromosome"/>
</dbReference>
<dbReference type="HAMAP" id="MF_01659">
    <property type="entry name" value="MenD"/>
    <property type="match status" value="1"/>
</dbReference>
<evidence type="ECO:0000256" key="7">
    <source>
        <dbReference type="HAMAP-Rule" id="MF_01659"/>
    </source>
</evidence>
<comment type="cofactor">
    <cofactor evidence="7">
        <name>Mg(2+)</name>
        <dbReference type="ChEBI" id="CHEBI:18420"/>
    </cofactor>
    <cofactor evidence="7">
        <name>Mn(2+)</name>
        <dbReference type="ChEBI" id="CHEBI:29035"/>
    </cofactor>
</comment>
<dbReference type="CDD" id="cd07037">
    <property type="entry name" value="TPP_PYR_MenD"/>
    <property type="match status" value="1"/>
</dbReference>
<dbReference type="GO" id="GO:0009234">
    <property type="term" value="P:menaquinone biosynthetic process"/>
    <property type="evidence" value="ECO:0007669"/>
    <property type="project" value="UniProtKB-UniRule"/>
</dbReference>
<comment type="pathway">
    <text evidence="7">Quinol/quinone metabolism; menaquinone biosynthesis.</text>
</comment>
<evidence type="ECO:0000313" key="12">
    <source>
        <dbReference type="Proteomes" id="UP000034410"/>
    </source>
</evidence>
<dbReference type="CDD" id="cd02009">
    <property type="entry name" value="TPP_SHCHC_synthase"/>
    <property type="match status" value="1"/>
</dbReference>
<dbReference type="InterPro" id="IPR012001">
    <property type="entry name" value="Thiamin_PyroP_enz_TPP-bd_dom"/>
</dbReference>
<evidence type="ECO:0000259" key="10">
    <source>
        <dbReference type="Pfam" id="PF16582"/>
    </source>
</evidence>
<dbReference type="InterPro" id="IPR029061">
    <property type="entry name" value="THDP-binding"/>
</dbReference>
<comment type="subunit">
    <text evidence="7">Homodimer.</text>
</comment>
<keyword evidence="3 7" id="KW-0479">Metal-binding</keyword>
<evidence type="ECO:0000259" key="9">
    <source>
        <dbReference type="Pfam" id="PF02776"/>
    </source>
</evidence>
<proteinExistence type="inferred from homology"/>
<dbReference type="SUPFAM" id="SSF52467">
    <property type="entry name" value="DHS-like NAD/FAD-binding domain"/>
    <property type="match status" value="1"/>
</dbReference>
<evidence type="ECO:0000256" key="5">
    <source>
        <dbReference type="ARBA" id="ARBA00023052"/>
    </source>
</evidence>
<dbReference type="EMBL" id="CP011412">
    <property type="protein sequence ID" value="AKH20779.1"/>
    <property type="molecule type" value="Genomic_DNA"/>
</dbReference>
<dbReference type="UniPathway" id="UPA00079"/>
<dbReference type="InterPro" id="IPR029035">
    <property type="entry name" value="DHS-like_NAD/FAD-binding_dom"/>
</dbReference>
<sequence>MPDPSQGMINLQWAFALIDGLAGAGISRAVISPGSRSTPLVLACDAHPAIRISVQVDERCAAFFALGLARASGRPVILIATSGSAPAHWFPAVIEASHSNIPLILLSADRPPELHGWGANQTTDQQQLFGSHLRAFHDPGPARAEDAAREQLHRLGRQAAQQALQPHPGPLQINLPLREPLVGDPLQLPAPRPVEPIQPSCPAADPTLLDRALSLINSGPGIIICGATDLGLQFAEAVTRLAAQLHCPILADPLSNLRFGAPDCSTLICHYDAFLAGQAESLQPAWILRFGALPVSKPLLQFMELCTAPVILCDPYGQWPVPAPHTELTLIADPVRLSDAMVARAPTAAPADWLQRFRQLEQRVARLMAPETLDDQPFEGCLVRELLESLPEGSLLFSGNSMPIRQLDSWSGSSTKRIHLHANRGVSGIDGNISTFIGMTDGDYPATVALLGDLTFYHDMNGLLAAQGRDLVIILLNNQGGGIFGYLPQSGLATYETYWNTATGLEFRHTAALYRLGYQRVAQQSAFRPALSRALAEGGAQLIEVVLDRAFSIEQHRHYRQLVNQSLTDDILS</sequence>
<dbReference type="GO" id="GO:0000287">
    <property type="term" value="F:magnesium ion binding"/>
    <property type="evidence" value="ECO:0007669"/>
    <property type="project" value="UniProtKB-UniRule"/>
</dbReference>
<keyword evidence="5 7" id="KW-0786">Thiamine pyrophosphate</keyword>
<evidence type="ECO:0000259" key="8">
    <source>
        <dbReference type="Pfam" id="PF02775"/>
    </source>
</evidence>
<dbReference type="InterPro" id="IPR004433">
    <property type="entry name" value="MenaQ_synth_MenD"/>
</dbReference>
<dbReference type="PANTHER" id="PTHR42916">
    <property type="entry name" value="2-SUCCINYL-5-ENOLPYRUVYL-6-HYDROXY-3-CYCLOHEXENE-1-CARBOXYLATE SYNTHASE"/>
    <property type="match status" value="1"/>
</dbReference>
<comment type="catalytic activity">
    <reaction evidence="7">
        <text>isochorismate + 2-oxoglutarate + H(+) = 5-enolpyruvoyl-6-hydroxy-2-succinyl-cyclohex-3-ene-1-carboxylate + CO2</text>
        <dbReference type="Rhea" id="RHEA:25593"/>
        <dbReference type="ChEBI" id="CHEBI:15378"/>
        <dbReference type="ChEBI" id="CHEBI:16526"/>
        <dbReference type="ChEBI" id="CHEBI:16810"/>
        <dbReference type="ChEBI" id="CHEBI:29780"/>
        <dbReference type="ChEBI" id="CHEBI:58818"/>
        <dbReference type="EC" id="2.2.1.9"/>
    </reaction>
</comment>
<feature type="domain" description="Thiamine pyrophosphate enzyme N-terminal TPP-binding" evidence="9">
    <location>
        <begin position="15"/>
        <end position="127"/>
    </location>
</feature>
<keyword evidence="12" id="KW-1185">Reference proteome</keyword>
<reference evidence="11 12" key="1">
    <citation type="journal article" date="2015" name="Genome Announc.">
        <title>Complete Genome Sequence of Sedimenticola thiotaurini Strain SIP-G1, a Polyphosphate- and Polyhydroxyalkanoate-Accumulating Sulfur-Oxidizing Gammaproteobacterium Isolated from Salt Marsh Sediments.</title>
        <authorList>
            <person name="Flood B.E."/>
            <person name="Jones D.S."/>
            <person name="Bailey J.V."/>
        </authorList>
    </citation>
    <scope>NUCLEOTIDE SEQUENCE [LARGE SCALE GENOMIC DNA]</scope>
    <source>
        <strain evidence="11 12">SIP-G1</strain>
    </source>
</reference>
<dbReference type="Pfam" id="PF02775">
    <property type="entry name" value="TPP_enzyme_C"/>
    <property type="match status" value="1"/>
</dbReference>